<evidence type="ECO:0000313" key="5">
    <source>
        <dbReference type="Proteomes" id="UP000178632"/>
    </source>
</evidence>
<dbReference type="GO" id="GO:0016779">
    <property type="term" value="F:nucleotidyltransferase activity"/>
    <property type="evidence" value="ECO:0007669"/>
    <property type="project" value="UniProtKB-KW"/>
</dbReference>
<dbReference type="SUPFAM" id="SSF52374">
    <property type="entry name" value="Nucleotidylyl transferase"/>
    <property type="match status" value="1"/>
</dbReference>
<gene>
    <name evidence="4" type="ORF">A3G45_01645</name>
</gene>
<keyword evidence="1" id="KW-0808">Transferase</keyword>
<dbReference type="InterPro" id="IPR014729">
    <property type="entry name" value="Rossmann-like_a/b/a_fold"/>
</dbReference>
<dbReference type="PANTHER" id="PTHR43793">
    <property type="entry name" value="FAD SYNTHASE"/>
    <property type="match status" value="1"/>
</dbReference>
<dbReference type="InterPro" id="IPR050385">
    <property type="entry name" value="Archaeal_FAD_synthase"/>
</dbReference>
<feature type="domain" description="Cytidyltransferase-like" evidence="3">
    <location>
        <begin position="8"/>
        <end position="101"/>
    </location>
</feature>
<dbReference type="Proteomes" id="UP000178632">
    <property type="component" value="Unassembled WGS sequence"/>
</dbReference>
<name>A0A1G2ITM3_9BACT</name>
<dbReference type="InterPro" id="IPR004821">
    <property type="entry name" value="Cyt_trans-like"/>
</dbReference>
<dbReference type="EMBL" id="MHPE01000002">
    <property type="protein sequence ID" value="OGZ77680.1"/>
    <property type="molecule type" value="Genomic_DNA"/>
</dbReference>
<dbReference type="Pfam" id="PF01467">
    <property type="entry name" value="CTP_transf_like"/>
    <property type="match status" value="1"/>
</dbReference>
<dbReference type="AlphaFoldDB" id="A0A1G2ITM3"/>
<protein>
    <recommendedName>
        <fullName evidence="3">Cytidyltransferase-like domain-containing protein</fullName>
    </recommendedName>
</protein>
<sequence length="147" mass="16491">MMKKIVIVSGYFNPLHIGHVHYIEGAKKLGDFLIAIVNNDEQVKIKGSMPFLSENERVEIVKSIKYVDVVYLSIDKDETVSKSLEAVAEKYPGQLILARGAGRNADNVSESEKQFCKKFNIETIYGVGGEKIQNSSWLLKKVIKENS</sequence>
<accession>A0A1G2ITM3</accession>
<dbReference type="Gene3D" id="3.40.50.620">
    <property type="entry name" value="HUPs"/>
    <property type="match status" value="1"/>
</dbReference>
<comment type="caution">
    <text evidence="4">The sequence shown here is derived from an EMBL/GenBank/DDBJ whole genome shotgun (WGS) entry which is preliminary data.</text>
</comment>
<evidence type="ECO:0000259" key="3">
    <source>
        <dbReference type="Pfam" id="PF01467"/>
    </source>
</evidence>
<evidence type="ECO:0000256" key="1">
    <source>
        <dbReference type="ARBA" id="ARBA00022679"/>
    </source>
</evidence>
<dbReference type="NCBIfam" id="TIGR00125">
    <property type="entry name" value="cyt_tran_rel"/>
    <property type="match status" value="1"/>
</dbReference>
<keyword evidence="2" id="KW-0548">Nucleotidyltransferase</keyword>
<evidence type="ECO:0000256" key="2">
    <source>
        <dbReference type="ARBA" id="ARBA00022695"/>
    </source>
</evidence>
<organism evidence="4 5">
    <name type="scientific">Candidatus Staskawiczbacteria bacterium RIFCSPLOWO2_12_FULL_37_15</name>
    <dbReference type="NCBI Taxonomy" id="1802218"/>
    <lineage>
        <taxon>Bacteria</taxon>
        <taxon>Candidatus Staskawicziibacteriota</taxon>
    </lineage>
</organism>
<reference evidence="4 5" key="1">
    <citation type="journal article" date="2016" name="Nat. Commun.">
        <title>Thousands of microbial genomes shed light on interconnected biogeochemical processes in an aquifer system.</title>
        <authorList>
            <person name="Anantharaman K."/>
            <person name="Brown C.T."/>
            <person name="Hug L.A."/>
            <person name="Sharon I."/>
            <person name="Castelle C.J."/>
            <person name="Probst A.J."/>
            <person name="Thomas B.C."/>
            <person name="Singh A."/>
            <person name="Wilkins M.J."/>
            <person name="Karaoz U."/>
            <person name="Brodie E.L."/>
            <person name="Williams K.H."/>
            <person name="Hubbard S.S."/>
            <person name="Banfield J.F."/>
        </authorList>
    </citation>
    <scope>NUCLEOTIDE SEQUENCE [LARGE SCALE GENOMIC DNA]</scope>
</reference>
<dbReference type="PANTHER" id="PTHR43793:SF1">
    <property type="entry name" value="FAD SYNTHASE"/>
    <property type="match status" value="1"/>
</dbReference>
<proteinExistence type="predicted"/>
<evidence type="ECO:0000313" key="4">
    <source>
        <dbReference type="EMBL" id="OGZ77680.1"/>
    </source>
</evidence>